<feature type="compositionally biased region" description="Basic residues" evidence="2">
    <location>
        <begin position="233"/>
        <end position="244"/>
    </location>
</feature>
<dbReference type="Pfam" id="PF23309">
    <property type="entry name" value="DUF7083"/>
    <property type="match status" value="1"/>
</dbReference>
<feature type="region of interest" description="Disordered" evidence="2">
    <location>
        <begin position="229"/>
        <end position="254"/>
    </location>
</feature>
<keyword evidence="1" id="KW-0175">Coiled coil</keyword>
<dbReference type="AlphaFoldDB" id="A0A6P7TZU9"/>
<organism evidence="4 5">
    <name type="scientific">Octopus sinensis</name>
    <name type="common">East Asian common octopus</name>
    <dbReference type="NCBI Taxonomy" id="2607531"/>
    <lineage>
        <taxon>Eukaryota</taxon>
        <taxon>Metazoa</taxon>
        <taxon>Spiralia</taxon>
        <taxon>Lophotrochozoa</taxon>
        <taxon>Mollusca</taxon>
        <taxon>Cephalopoda</taxon>
        <taxon>Coleoidea</taxon>
        <taxon>Octopodiformes</taxon>
        <taxon>Octopoda</taxon>
        <taxon>Incirrata</taxon>
        <taxon>Octopodidae</taxon>
        <taxon>Octopus</taxon>
    </lineage>
</organism>
<evidence type="ECO:0000259" key="3">
    <source>
        <dbReference type="Pfam" id="PF23309"/>
    </source>
</evidence>
<feature type="domain" description="DUF7083" evidence="3">
    <location>
        <begin position="55"/>
        <end position="140"/>
    </location>
</feature>
<proteinExistence type="predicted"/>
<dbReference type="KEGG" id="osn:115227624"/>
<dbReference type="Proteomes" id="UP000515154">
    <property type="component" value="Unplaced"/>
</dbReference>
<evidence type="ECO:0000256" key="2">
    <source>
        <dbReference type="SAM" id="MobiDB-lite"/>
    </source>
</evidence>
<dbReference type="InterPro" id="IPR055510">
    <property type="entry name" value="DUF7083"/>
</dbReference>
<feature type="compositionally biased region" description="Basic and acidic residues" evidence="2">
    <location>
        <begin position="245"/>
        <end position="254"/>
    </location>
</feature>
<reference evidence="5" key="1">
    <citation type="submission" date="2025-08" db="UniProtKB">
        <authorList>
            <consortium name="RefSeq"/>
        </authorList>
    </citation>
    <scope>IDENTIFICATION</scope>
</reference>
<sequence>MEDLLAFIIQLQKQQEEQQQDLQKQLEQQQLKQQQLLELYARKSVNALSSFSPDSILNSIMEFSYAPEEGITFAMYYRRYKEIFKEDCKTWSDEVKVRLLLHKLASSECEQHCSFILPKKSCEIFFQETIKLLSDIFGDKTSFFNTRMECWNLIKKRMMTLLYMQKQSTECVKVLNLKNLPLRCFNSSFLYRALQQMKIQKYGQEFFQNLKQRPRLKLADCCRRVSKYSKPETRHKKNSRKGFRKNTDMLTKKV</sequence>
<protein>
    <submittedName>
        <fullName evidence="5">Uncharacterized protein LOC115227624</fullName>
    </submittedName>
</protein>
<evidence type="ECO:0000256" key="1">
    <source>
        <dbReference type="SAM" id="Coils"/>
    </source>
</evidence>
<dbReference type="RefSeq" id="XP_029654256.1">
    <property type="nucleotide sequence ID" value="XM_029798396.1"/>
</dbReference>
<gene>
    <name evidence="5" type="primary">LOC115227624</name>
</gene>
<evidence type="ECO:0000313" key="5">
    <source>
        <dbReference type="RefSeq" id="XP_029654256.1"/>
    </source>
</evidence>
<accession>A0A6P7TZU9</accession>
<name>A0A6P7TZU9_9MOLL</name>
<keyword evidence="4" id="KW-1185">Reference proteome</keyword>
<feature type="coiled-coil region" evidence="1">
    <location>
        <begin position="8"/>
        <end position="39"/>
    </location>
</feature>
<evidence type="ECO:0000313" key="4">
    <source>
        <dbReference type="Proteomes" id="UP000515154"/>
    </source>
</evidence>